<comment type="caution">
    <text evidence="1">The sequence shown here is derived from an EMBL/GenBank/DDBJ whole genome shotgun (WGS) entry which is preliminary data.</text>
</comment>
<accession>A0A841CRY7</accession>
<organism evidence="1 2">
    <name type="scientific">Planomonospora venezuelensis</name>
    <dbReference type="NCBI Taxonomy" id="1999"/>
    <lineage>
        <taxon>Bacteria</taxon>
        <taxon>Bacillati</taxon>
        <taxon>Actinomycetota</taxon>
        <taxon>Actinomycetes</taxon>
        <taxon>Streptosporangiales</taxon>
        <taxon>Streptosporangiaceae</taxon>
        <taxon>Planomonospora</taxon>
    </lineage>
</organism>
<dbReference type="RefSeq" id="WP_184937858.1">
    <property type="nucleotide sequence ID" value="NZ_BAAAWZ010000001.1"/>
</dbReference>
<dbReference type="AlphaFoldDB" id="A0A841CRY7"/>
<evidence type="ECO:0000313" key="1">
    <source>
        <dbReference type="EMBL" id="MBB5961212.1"/>
    </source>
</evidence>
<keyword evidence="2" id="KW-1185">Reference proteome</keyword>
<proteinExistence type="predicted"/>
<name>A0A841CRY7_PLAVE</name>
<protein>
    <submittedName>
        <fullName evidence="1">Uncharacterized protein</fullName>
    </submittedName>
</protein>
<reference evidence="1 2" key="1">
    <citation type="submission" date="2020-08" db="EMBL/GenBank/DDBJ databases">
        <title>Genomic Encyclopedia of Type Strains, Phase III (KMG-III): the genomes of soil and plant-associated and newly described type strains.</title>
        <authorList>
            <person name="Whitman W."/>
        </authorList>
    </citation>
    <scope>NUCLEOTIDE SEQUENCE [LARGE SCALE GENOMIC DNA]</scope>
    <source>
        <strain evidence="1 2">CECT 3303</strain>
    </source>
</reference>
<dbReference type="EMBL" id="JACHJJ010000001">
    <property type="protein sequence ID" value="MBB5961212.1"/>
    <property type="molecule type" value="Genomic_DNA"/>
</dbReference>
<dbReference type="Proteomes" id="UP000562352">
    <property type="component" value="Unassembled WGS sequence"/>
</dbReference>
<gene>
    <name evidence="1" type="ORF">FHS22_000450</name>
</gene>
<evidence type="ECO:0000313" key="2">
    <source>
        <dbReference type="Proteomes" id="UP000562352"/>
    </source>
</evidence>
<sequence length="169" mass="18997">MVSGPPVRPGHRRYPPIPPARGPLVWVGRIIRWRIEIIATAGGLSLLSLLPDRPAWIPVYLLPLVAAIGCPQARRAAGGQFRGLAVRHRFQGLCLKSPLRTPRGWLPLVLGTVPHRDGRTEMYLWCRTGMSLELFVDHIPEIRVACFAPVVTVRPHDRWGHVLVVELRR</sequence>